<dbReference type="RefSeq" id="XP_040799435.1">
    <property type="nucleotide sequence ID" value="XM_040946469.1"/>
</dbReference>
<feature type="signal peptide" evidence="2">
    <location>
        <begin position="1"/>
        <end position="19"/>
    </location>
</feature>
<evidence type="ECO:0000313" key="4">
    <source>
        <dbReference type="Proteomes" id="UP000249789"/>
    </source>
</evidence>
<evidence type="ECO:0000256" key="1">
    <source>
        <dbReference type="SAM" id="MobiDB-lite"/>
    </source>
</evidence>
<organism evidence="3 4">
    <name type="scientific">Aspergillus fijiensis CBS 313.89</name>
    <dbReference type="NCBI Taxonomy" id="1448319"/>
    <lineage>
        <taxon>Eukaryota</taxon>
        <taxon>Fungi</taxon>
        <taxon>Dikarya</taxon>
        <taxon>Ascomycota</taxon>
        <taxon>Pezizomycotina</taxon>
        <taxon>Eurotiomycetes</taxon>
        <taxon>Eurotiomycetidae</taxon>
        <taxon>Eurotiales</taxon>
        <taxon>Aspergillaceae</taxon>
        <taxon>Aspergillus</taxon>
    </lineage>
</organism>
<gene>
    <name evidence="3" type="ORF">BO72DRAFT_460418</name>
</gene>
<dbReference type="GeneID" id="63863802"/>
<evidence type="ECO:0000313" key="3">
    <source>
        <dbReference type="EMBL" id="RAK75425.1"/>
    </source>
</evidence>
<reference evidence="3 4" key="1">
    <citation type="submission" date="2018-02" db="EMBL/GenBank/DDBJ databases">
        <title>The genomes of Aspergillus section Nigri reveals drivers in fungal speciation.</title>
        <authorList>
            <consortium name="DOE Joint Genome Institute"/>
            <person name="Vesth T.C."/>
            <person name="Nybo J."/>
            <person name="Theobald S."/>
            <person name="Brandl J."/>
            <person name="Frisvad J.C."/>
            <person name="Nielsen K.F."/>
            <person name="Lyhne E.K."/>
            <person name="Kogle M.E."/>
            <person name="Kuo A."/>
            <person name="Riley R."/>
            <person name="Clum A."/>
            <person name="Nolan M."/>
            <person name="Lipzen A."/>
            <person name="Salamov A."/>
            <person name="Henrissat B."/>
            <person name="Wiebenga A."/>
            <person name="De vries R.P."/>
            <person name="Grigoriev I.V."/>
            <person name="Mortensen U.H."/>
            <person name="Andersen M.R."/>
            <person name="Baker S.E."/>
        </authorList>
    </citation>
    <scope>NUCLEOTIDE SEQUENCE [LARGE SCALE GENOMIC DNA]</scope>
    <source>
        <strain evidence="3 4">CBS 313.89</strain>
    </source>
</reference>
<dbReference type="Proteomes" id="UP000249789">
    <property type="component" value="Unassembled WGS sequence"/>
</dbReference>
<accession>A0A8G1RLE2</accession>
<protein>
    <submittedName>
        <fullName evidence="3">Uncharacterized protein</fullName>
    </submittedName>
</protein>
<evidence type="ECO:0000256" key="2">
    <source>
        <dbReference type="SAM" id="SignalP"/>
    </source>
</evidence>
<dbReference type="AlphaFoldDB" id="A0A8G1RLE2"/>
<feature type="compositionally biased region" description="Polar residues" evidence="1">
    <location>
        <begin position="564"/>
        <end position="574"/>
    </location>
</feature>
<dbReference type="VEuPathDB" id="FungiDB:BO72DRAFT_460418"/>
<keyword evidence="2" id="KW-0732">Signal</keyword>
<proteinExistence type="predicted"/>
<keyword evidence="4" id="KW-1185">Reference proteome</keyword>
<feature type="chain" id="PRO_5034575425" evidence="2">
    <location>
        <begin position="20"/>
        <end position="574"/>
    </location>
</feature>
<dbReference type="EMBL" id="KZ824657">
    <property type="protein sequence ID" value="RAK75425.1"/>
    <property type="molecule type" value="Genomic_DNA"/>
</dbReference>
<name>A0A8G1RLE2_9EURO</name>
<sequence length="574" mass="60891">MQLSRLVLPFLLLILVAVALPLNDTEVSLLSLNGTKFTSLPTEDIDEIEGTVAKVTQGVCLPFFRWLICKPKTNKSDVKEFHVNVDDAKAQAKAVGFTMGKSLSADHFLEVKILISFMQFNLDIRLYVCAKRRTLPLPQQTKQILQDTIQGQGLSNADHCTTQPRPSGFPAVGALISAASGLLSTHPQPGTHRGHVPPALSLRAAAAAEPSTHPGRRCPTCGIEGGQAPIPSAPTGPGAPRFFITSPYHYDRTPAGLYVCTYISTARDGTSRSCNLHFSAWPNYRAHHHQAHERAADAGHSCEGCAVSSSSGGASTANATATAAATATATATATTTVTATVTATAMATPPPVPVPVPVPAPAPAPAPTPTPTPPMTLTDLLLAVEAESTEPPMHLLPPPISLETGREVSTTPTTPTTPKDQPHPQAAYNSHFKRTKEGHFICTFPVPTRTRTTTAATKPCGWRLGKWHSFRKHYWRQHMPQENTGGCSCSVTNSNRNPSSGSTHANAGMGGFAITAEANPVPGQLQRRRSSTVSALPASCVPAASSSGTDRRRDRRRSRRSSDNASHGSARSAL</sequence>
<feature type="region of interest" description="Disordered" evidence="1">
    <location>
        <begin position="522"/>
        <end position="574"/>
    </location>
</feature>
<feature type="region of interest" description="Disordered" evidence="1">
    <location>
        <begin position="391"/>
        <end position="425"/>
    </location>
</feature>
<dbReference type="OrthoDB" id="4470832at2759"/>